<dbReference type="SMART" id="SM00220">
    <property type="entry name" value="S_TKc"/>
    <property type="match status" value="1"/>
</dbReference>
<evidence type="ECO:0000313" key="6">
    <source>
        <dbReference type="Ensembl" id="ENSFHEP00000031721.1"/>
    </source>
</evidence>
<feature type="region of interest" description="Disordered" evidence="4">
    <location>
        <begin position="97"/>
        <end position="160"/>
    </location>
</feature>
<evidence type="ECO:0000256" key="1">
    <source>
        <dbReference type="ARBA" id="ARBA00022741"/>
    </source>
</evidence>
<reference evidence="6" key="1">
    <citation type="submission" date="2025-08" db="UniProtKB">
        <authorList>
            <consortium name="Ensembl"/>
        </authorList>
    </citation>
    <scope>IDENTIFICATION</scope>
</reference>
<proteinExistence type="predicted"/>
<feature type="region of interest" description="Disordered" evidence="4">
    <location>
        <begin position="690"/>
        <end position="709"/>
    </location>
</feature>
<keyword evidence="7" id="KW-1185">Reference proteome</keyword>
<sequence length="709" mass="77964">MSGGALRDYFLFQLPPSVQWEFCRVMDGLLDLDWTRFASEVLKDQTAVRLADRRERRTDWVMNQWESRNGRVGELIDLLESLQLFRPRDVILTWTRSDALPPLPPPPPPPPYEPPAQPTVDCSAKKEERPLPGPAPPPGELYSEHQQAQETGCASPDAAAAHDVAPPSFTGVICWTYEEVHDGTQGFSPSLQVGEGGFGVVYRASLRNMDCAVKRLRQDCHMDWTLRGSFQAEVEYLSRFRHRNIVDLLGFSEGEGGAMCLIYSYMENRSLEDQLQKACVVLSWALRVSIVEGAAAALQFLHHPPVGQEQLIHGDVKSSNILLDQHWVPKLSDFGLARCVPRGPAGCSTQTQSVGRTTTVRGTLAYLPEEYVRRGELSTGLDVYSFGVVLLEVLTGRRALEQDGKSGDRYLKDLVEDDDPNSAGPEAWRRHLDQRLTAGGAAEPDGYLRVAALARKSLSRQRKKRPAMTEVFHQLRELRSSMRRSSSSPRLPPPPPQSFPRPPRSLDSCVTAVSHQLSQLAPSQQNLPPSSSSSSSSSFGAFTPPRPLHSSSLSPPSLCPPSLSLAGPCETDESRGFSQYELRSQFRSDGSGCGSDHQNRAVAAASRLSQPSVPTEDQYNYPPQPGGTGPGEAARFSPAGSLQSTSAGLSVLVNPSKQRLLEKKSQYDEGRIRTPELLSLVDLYGARSSEELRGPEESDELEYLPAGRS</sequence>
<dbReference type="AlphaFoldDB" id="A0A3Q2QUX2"/>
<reference evidence="6" key="2">
    <citation type="submission" date="2025-09" db="UniProtKB">
        <authorList>
            <consortium name="Ensembl"/>
        </authorList>
    </citation>
    <scope>IDENTIFICATION</scope>
</reference>
<dbReference type="PANTHER" id="PTHR27001">
    <property type="entry name" value="OS01G0253100 PROTEIN"/>
    <property type="match status" value="1"/>
</dbReference>
<feature type="region of interest" description="Disordered" evidence="4">
    <location>
        <begin position="479"/>
        <end position="559"/>
    </location>
</feature>
<evidence type="ECO:0000256" key="3">
    <source>
        <dbReference type="PROSITE-ProRule" id="PRU10141"/>
    </source>
</evidence>
<dbReference type="GO" id="GO:0004672">
    <property type="term" value="F:protein kinase activity"/>
    <property type="evidence" value="ECO:0007669"/>
    <property type="project" value="InterPro"/>
</dbReference>
<feature type="compositionally biased region" description="Low complexity" evidence="4">
    <location>
        <begin position="548"/>
        <end position="559"/>
    </location>
</feature>
<dbReference type="InterPro" id="IPR008271">
    <property type="entry name" value="Ser/Thr_kinase_AS"/>
</dbReference>
<feature type="compositionally biased region" description="Polar residues" evidence="4">
    <location>
        <begin position="607"/>
        <end position="618"/>
    </location>
</feature>
<feature type="compositionally biased region" description="Polar residues" evidence="4">
    <location>
        <begin position="640"/>
        <end position="650"/>
    </location>
</feature>
<dbReference type="SUPFAM" id="SSF47986">
    <property type="entry name" value="DEATH domain"/>
    <property type="match status" value="1"/>
</dbReference>
<dbReference type="PROSITE" id="PS00107">
    <property type="entry name" value="PROTEIN_KINASE_ATP"/>
    <property type="match status" value="1"/>
</dbReference>
<evidence type="ECO:0000256" key="4">
    <source>
        <dbReference type="SAM" id="MobiDB-lite"/>
    </source>
</evidence>
<feature type="region of interest" description="Disordered" evidence="4">
    <location>
        <begin position="586"/>
        <end position="650"/>
    </location>
</feature>
<dbReference type="Pfam" id="PF00069">
    <property type="entry name" value="Pkinase"/>
    <property type="match status" value="1"/>
</dbReference>
<evidence type="ECO:0000313" key="7">
    <source>
        <dbReference type="Proteomes" id="UP000265000"/>
    </source>
</evidence>
<dbReference type="Gene3D" id="1.10.533.10">
    <property type="entry name" value="Death Domain, Fas"/>
    <property type="match status" value="1"/>
</dbReference>
<name>A0A3Q2QUX2_FUNHE</name>
<dbReference type="STRING" id="8078.ENSFHEP00000031721"/>
<dbReference type="InterPro" id="IPR011009">
    <property type="entry name" value="Kinase-like_dom_sf"/>
</dbReference>
<keyword evidence="2 3" id="KW-0067">ATP-binding</keyword>
<dbReference type="GeneTree" id="ENSGT00940000160502"/>
<dbReference type="InterPro" id="IPR000719">
    <property type="entry name" value="Prot_kinase_dom"/>
</dbReference>
<feature type="compositionally biased region" description="Pro residues" evidence="4">
    <location>
        <begin position="490"/>
        <end position="503"/>
    </location>
</feature>
<keyword evidence="1 3" id="KW-0547">Nucleotide-binding</keyword>
<evidence type="ECO:0000259" key="5">
    <source>
        <dbReference type="PROSITE" id="PS50011"/>
    </source>
</evidence>
<feature type="compositionally biased region" description="Low complexity" evidence="4">
    <location>
        <begin position="516"/>
        <end position="538"/>
    </location>
</feature>
<dbReference type="InterPro" id="IPR011029">
    <property type="entry name" value="DEATH-like_dom_sf"/>
</dbReference>
<organism evidence="6 7">
    <name type="scientific">Fundulus heteroclitus</name>
    <name type="common">Killifish</name>
    <name type="synonym">Mummichog</name>
    <dbReference type="NCBI Taxonomy" id="8078"/>
    <lineage>
        <taxon>Eukaryota</taxon>
        <taxon>Metazoa</taxon>
        <taxon>Chordata</taxon>
        <taxon>Craniata</taxon>
        <taxon>Vertebrata</taxon>
        <taxon>Euteleostomi</taxon>
        <taxon>Actinopterygii</taxon>
        <taxon>Neopterygii</taxon>
        <taxon>Teleostei</taxon>
        <taxon>Neoteleostei</taxon>
        <taxon>Acanthomorphata</taxon>
        <taxon>Ovalentaria</taxon>
        <taxon>Atherinomorphae</taxon>
        <taxon>Cyprinodontiformes</taxon>
        <taxon>Fundulidae</taxon>
        <taxon>Fundulus</taxon>
    </lineage>
</organism>
<dbReference type="Ensembl" id="ENSFHET00000024430.1">
    <property type="protein sequence ID" value="ENSFHEP00000031721.1"/>
    <property type="gene ID" value="ENSFHEG00000017791.1"/>
</dbReference>
<dbReference type="Gene3D" id="3.30.200.20">
    <property type="entry name" value="Phosphorylase Kinase, domain 1"/>
    <property type="match status" value="1"/>
</dbReference>
<dbReference type="SUPFAM" id="SSF56112">
    <property type="entry name" value="Protein kinase-like (PK-like)"/>
    <property type="match status" value="1"/>
</dbReference>
<evidence type="ECO:0000256" key="2">
    <source>
        <dbReference type="ARBA" id="ARBA00022840"/>
    </source>
</evidence>
<protein>
    <submittedName>
        <fullName evidence="6">Interleukin-1 receptor-associated kinase 1</fullName>
    </submittedName>
</protein>
<dbReference type="GO" id="GO:0005524">
    <property type="term" value="F:ATP binding"/>
    <property type="evidence" value="ECO:0007669"/>
    <property type="project" value="UniProtKB-UniRule"/>
</dbReference>
<dbReference type="PROSITE" id="PS50011">
    <property type="entry name" value="PROTEIN_KINASE_DOM"/>
    <property type="match status" value="1"/>
</dbReference>
<dbReference type="PANTHER" id="PTHR27001:SF939">
    <property type="entry name" value="INTERLEUKIN 1 RECEPTOR ASSOCIATED KINASE 1"/>
    <property type="match status" value="1"/>
</dbReference>
<feature type="binding site" evidence="3">
    <location>
        <position position="214"/>
    </location>
    <ligand>
        <name>ATP</name>
        <dbReference type="ChEBI" id="CHEBI:30616"/>
    </ligand>
</feature>
<dbReference type="GO" id="GO:0005886">
    <property type="term" value="C:plasma membrane"/>
    <property type="evidence" value="ECO:0007669"/>
    <property type="project" value="TreeGrafter"/>
</dbReference>
<dbReference type="PROSITE" id="PS00108">
    <property type="entry name" value="PROTEIN_KINASE_ST"/>
    <property type="match status" value="1"/>
</dbReference>
<dbReference type="InterPro" id="IPR017441">
    <property type="entry name" value="Protein_kinase_ATP_BS"/>
</dbReference>
<feature type="compositionally biased region" description="Pro residues" evidence="4">
    <location>
        <begin position="101"/>
        <end position="117"/>
    </location>
</feature>
<dbReference type="Gene3D" id="1.10.510.10">
    <property type="entry name" value="Transferase(Phosphotransferase) domain 1"/>
    <property type="match status" value="1"/>
</dbReference>
<dbReference type="Proteomes" id="UP000265000">
    <property type="component" value="Unplaced"/>
</dbReference>
<accession>A0A3Q2QUX2</accession>
<feature type="domain" description="Protein kinase" evidence="5">
    <location>
        <begin position="187"/>
        <end position="476"/>
    </location>
</feature>